<proteinExistence type="predicted"/>
<sequence length="255" mass="29583">MLINELQNSKDFLNEINNTINQFQQRIPIIFTQTLNLIRMTIQENALISMFSSNWNIIRDEEDIESNNTYITIPVIHNDTTENISCSCATLRACSMPVGYLKDKKSSMVYFDGILFVCNLLETVLLSSLSCFYSLTCIANIRDSMDASDIYYDNSTQLNDSLTRFNISDTNKKLANEIFIESWIINVSYESFYNSCSPTYCTYTYYYRFDTVELLTTFLSVFAGLSTVIRFIVPYLMKIFQNLQRHIHVTPLINH</sequence>
<accession>A0A815EGL3</accession>
<keyword evidence="1" id="KW-0472">Membrane</keyword>
<gene>
    <name evidence="2" type="ORF">EDS130_LOCUS30889</name>
    <name evidence="3" type="ORF">XAT740_LOCUS54647</name>
</gene>
<evidence type="ECO:0000313" key="4">
    <source>
        <dbReference type="Proteomes" id="UP000663828"/>
    </source>
</evidence>
<keyword evidence="4" id="KW-1185">Reference proteome</keyword>
<dbReference type="Proteomes" id="UP000663852">
    <property type="component" value="Unassembled WGS sequence"/>
</dbReference>
<comment type="caution">
    <text evidence="2">The sequence shown here is derived from an EMBL/GenBank/DDBJ whole genome shotgun (WGS) entry which is preliminary data.</text>
</comment>
<evidence type="ECO:0000313" key="5">
    <source>
        <dbReference type="Proteomes" id="UP000663852"/>
    </source>
</evidence>
<protein>
    <submittedName>
        <fullName evidence="2">Uncharacterized protein</fullName>
    </submittedName>
</protein>
<feature type="transmembrane region" description="Helical" evidence="1">
    <location>
        <begin position="214"/>
        <end position="237"/>
    </location>
</feature>
<organism evidence="2 5">
    <name type="scientific">Adineta ricciae</name>
    <name type="common">Rotifer</name>
    <dbReference type="NCBI Taxonomy" id="249248"/>
    <lineage>
        <taxon>Eukaryota</taxon>
        <taxon>Metazoa</taxon>
        <taxon>Spiralia</taxon>
        <taxon>Gnathifera</taxon>
        <taxon>Rotifera</taxon>
        <taxon>Eurotatoria</taxon>
        <taxon>Bdelloidea</taxon>
        <taxon>Adinetida</taxon>
        <taxon>Adinetidae</taxon>
        <taxon>Adineta</taxon>
    </lineage>
</organism>
<reference evidence="2" key="1">
    <citation type="submission" date="2021-02" db="EMBL/GenBank/DDBJ databases">
        <authorList>
            <person name="Nowell W R."/>
        </authorList>
    </citation>
    <scope>NUCLEOTIDE SEQUENCE</scope>
</reference>
<dbReference type="Proteomes" id="UP000663828">
    <property type="component" value="Unassembled WGS sequence"/>
</dbReference>
<dbReference type="OrthoDB" id="9989014at2759"/>
<dbReference type="EMBL" id="CAJNOR010009893">
    <property type="protein sequence ID" value="CAF1649155.1"/>
    <property type="molecule type" value="Genomic_DNA"/>
</dbReference>
<evidence type="ECO:0000313" key="3">
    <source>
        <dbReference type="EMBL" id="CAF1649155.1"/>
    </source>
</evidence>
<name>A0A815EGL3_ADIRI</name>
<evidence type="ECO:0000313" key="2">
    <source>
        <dbReference type="EMBL" id="CAF1306412.1"/>
    </source>
</evidence>
<keyword evidence="1" id="KW-0812">Transmembrane</keyword>
<feature type="transmembrane region" description="Helical" evidence="1">
    <location>
        <begin position="109"/>
        <end position="135"/>
    </location>
</feature>
<keyword evidence="1" id="KW-1133">Transmembrane helix</keyword>
<dbReference type="AlphaFoldDB" id="A0A815EGL3"/>
<dbReference type="EMBL" id="CAJNOJ010000221">
    <property type="protein sequence ID" value="CAF1306412.1"/>
    <property type="molecule type" value="Genomic_DNA"/>
</dbReference>
<evidence type="ECO:0000256" key="1">
    <source>
        <dbReference type="SAM" id="Phobius"/>
    </source>
</evidence>